<gene>
    <name evidence="2" type="ORF">GH741_01195</name>
</gene>
<dbReference type="AlphaFoldDB" id="A0A6A8D9R9"/>
<evidence type="ECO:0000313" key="2">
    <source>
        <dbReference type="EMBL" id="MRH41286.1"/>
    </source>
</evidence>
<organism evidence="2 3">
    <name type="scientific">Aquibacillus halophilus</name>
    <dbReference type="NCBI Taxonomy" id="930132"/>
    <lineage>
        <taxon>Bacteria</taxon>
        <taxon>Bacillati</taxon>
        <taxon>Bacillota</taxon>
        <taxon>Bacilli</taxon>
        <taxon>Bacillales</taxon>
        <taxon>Bacillaceae</taxon>
        <taxon>Aquibacillus</taxon>
    </lineage>
</organism>
<dbReference type="RefSeq" id="WP_153734946.1">
    <property type="nucleotide sequence ID" value="NZ_WJNG01000001.1"/>
</dbReference>
<evidence type="ECO:0000256" key="1">
    <source>
        <dbReference type="SAM" id="Phobius"/>
    </source>
</evidence>
<feature type="transmembrane region" description="Helical" evidence="1">
    <location>
        <begin position="29"/>
        <end position="48"/>
    </location>
</feature>
<comment type="caution">
    <text evidence="2">The sequence shown here is derived from an EMBL/GenBank/DDBJ whole genome shotgun (WGS) entry which is preliminary data.</text>
</comment>
<keyword evidence="1" id="KW-0812">Transmembrane</keyword>
<reference evidence="2" key="1">
    <citation type="submission" date="2019-11" db="EMBL/GenBank/DDBJ databases">
        <authorList>
            <person name="Li J."/>
        </authorList>
    </citation>
    <scope>NUCLEOTIDE SEQUENCE</scope>
    <source>
        <strain evidence="2">B6B</strain>
    </source>
</reference>
<sequence>MKYVYLAIFSIVIFWETDSFQQIYEFHNYWQYLANIVLVGYFAFLLEISIPVKKIFNLGSTKTNI</sequence>
<keyword evidence="1" id="KW-0472">Membrane</keyword>
<protein>
    <submittedName>
        <fullName evidence="2">Uncharacterized protein</fullName>
    </submittedName>
</protein>
<dbReference type="Proteomes" id="UP000799092">
    <property type="component" value="Unassembled WGS sequence"/>
</dbReference>
<accession>A0A6A8D9R9</accession>
<keyword evidence="3" id="KW-1185">Reference proteome</keyword>
<evidence type="ECO:0000313" key="3">
    <source>
        <dbReference type="Proteomes" id="UP000799092"/>
    </source>
</evidence>
<dbReference type="EMBL" id="WJNG01000001">
    <property type="protein sequence ID" value="MRH41286.1"/>
    <property type="molecule type" value="Genomic_DNA"/>
</dbReference>
<proteinExistence type="predicted"/>
<keyword evidence="1" id="KW-1133">Transmembrane helix</keyword>
<dbReference type="OrthoDB" id="2973099at2"/>
<name>A0A6A8D9R9_9BACI</name>